<proteinExistence type="predicted"/>
<feature type="signal peptide" evidence="3">
    <location>
        <begin position="1"/>
        <end position="19"/>
    </location>
</feature>
<name>A0A4R6TI41_9FLAO</name>
<evidence type="ECO:0000259" key="4">
    <source>
        <dbReference type="PROSITE" id="PS50825"/>
    </source>
</evidence>
<evidence type="ECO:0000256" key="1">
    <source>
        <dbReference type="ARBA" id="ARBA00022729"/>
    </source>
</evidence>
<feature type="domain" description="HYR" evidence="4">
    <location>
        <begin position="1816"/>
        <end position="1904"/>
    </location>
</feature>
<evidence type="ECO:0000256" key="2">
    <source>
        <dbReference type="ARBA" id="ARBA00022737"/>
    </source>
</evidence>
<dbReference type="Proteomes" id="UP000295390">
    <property type="component" value="Unassembled WGS sequence"/>
</dbReference>
<keyword evidence="6" id="KW-1185">Reference proteome</keyword>
<dbReference type="InterPro" id="IPR013783">
    <property type="entry name" value="Ig-like_fold"/>
</dbReference>
<dbReference type="Pfam" id="PF18962">
    <property type="entry name" value="Por_Secre_tail"/>
    <property type="match status" value="1"/>
</dbReference>
<keyword evidence="1 3" id="KW-0732">Signal</keyword>
<dbReference type="InterPro" id="IPR032675">
    <property type="entry name" value="LRR_dom_sf"/>
</dbReference>
<accession>A0A4R6TI41</accession>
<keyword evidence="2" id="KW-0677">Repeat</keyword>
<sequence>MAKKLLSLITLFFSLVVSAQTTSIPDSAFEQALIDLSIDSDGVVNGVVLTSDISSVTTLNVKNKNIQDLTGIEDFTALESLNVRSNKLTELDISNNVELITLHCGANLISRLDLTNNNNLESLIAENNNLTRVIPNVLPTSLKYINLAGNKMSSLDLSNLINLGALWLTNCPNLEYLNVRNGNNTSITNAGNFDIRTNPLLDCIMVDDPNFSDTYWINKDVHTTFNTFCEEYVYVPDDNFEQALIDLGYDNALDDYVLKSNISAVTSLEIEEKSISDLTGIEGFTALTILVVRGNDLSELDLYSNTELMTVYAGYNKLSSVDLSTNTKLARLALEGNGLEELIIPSSAVNLSEFNVAENNLTEIDLSGYPNLVLTIMKDNPFLEKFSIKNGNNSGLRVFQATNTPLLYCIDVDDVSYSETNWTNKDAHTNFSQNCFNDYAYVPDDNFEQTLIDLGYDDVLDNYVLTANIDSVTILNLYNKNISDLTGIERFTALKDLDCRVNNLSELDVSSNTELTDLLCGSNNITKLDISANTKLIYFAAEGNGLTELLPSSLPTSIFSLNLNDNHLAAIDLSGMTNLKHIRLRDNPYLGELTLKDIDETKILTFETINTPELYCIQVDNPSYSTTNWTTIDAHTSFSDSCRYDSVYVPDDNFEQALIDLGYDDGLDNYVLKKNINTVYQLNLNGKDIFDLTGIKGFTNLGRLFLIGNNLTELDVSRNLELGEIYCELNNISKIDVSLNTKLTRLSIGSNPLTELLPSQLTKSLLVLEISYSELKELDVSGLPNLLQLRVFGNSLLEYFNVKNNNNTKITAFQSTSNPLLRCIEVDNPFYSAISWSSIDAHTNFGDDCKAPVITLKGANPQTIELGAGYSELGATTDDGSDVIINTSNFRDAVGTYTIYYDAMDASWNAADQVTRTVNVIDTTAPVITLNGANPQTIELGAGYSELGATTDDESDVVINTSEFRDAVGTYTIYYDATDASGNTAAQVTRTVNVVDTAPVITLVGANPQTIELGAGYSELGATTNDGSDVVINTSEFRDAIGSYTIYYDATDAYGNKANQVTRTVKVVDTTAPVITLNGTFIQTIELGTGYLELGATIDDGSDVIINSSNFRDAVGAYVIFYDATDASGNSADQVARIVQVVDTTAPVIALNGGNPQTIELGSGYSELGATTDDGSDVVINTSEFRDAVGTYTIYYNATDASWNTAEQVTRTVKVVDTTAPVITLNGANPQTIELGAGYLELGATTDDGSDVVINTSEFRDAVGTYTIYYNATDASGNTAAQVTRTVKVVDTTVPVITLNGANPQTIALGSGYSELGATTDDGSDIIINTSEFRDEIGSYTIYYDATDVSGNTADQVIRIVNVIDTTAPVITLVGANPQTIELGAGYSELGATTDDGSDVVINASEFVDAVGTYTIYYDATDALGNTADQVTRTVYVVDTTAPVITLNGTSPQTIELGAGYSELGATTDDGSDVVINTSEFRDVVGTYTIYYDATDAYGNKADQVTRTVYVIDTTAPVITLNGANPQTIELGVGYSELGATTDDGSDVIINTSEFVDAVGTYTIYYNATDASGNTATQVTRTVNVIDTTAPVISLIGANPQTIELGVGYSELGATTDDGSDVIINTSEFVDAVGTYTIYYNATDASGNTATQVTRTVNVIDTTAPVISLIGANPQTIELGVGYSELGATTDDGSDVVINTSEFVDAVGTYTIYYNATDASGNAAAQVTRIVNVVDTTAPTVNCISEAIFALDETGSYVIEASDIDNGSTDLSGIKSLSIDRNSFNCSDIGNPIAVTLTVIDNNDLVATCTTMIRVVDTLYPVFDVTTLPNDMVVGVNNTENNGYILEDFRNQITVTDNCASILSVEQYPSPGQILTAGDHTITIEVFDNYNNYSFHEFVITVDKSLSMGGDDESDEFILYPNPTQGKVYSTIEIDSFELYNLSGQKIVKSSEKEIDLESFIKGVYFARVYTQKGIKVFKIIKE</sequence>
<protein>
    <submittedName>
        <fullName evidence="5">Putative secreted protein (Por secretion system target)</fullName>
    </submittedName>
</protein>
<evidence type="ECO:0000313" key="5">
    <source>
        <dbReference type="EMBL" id="TDQ28382.1"/>
    </source>
</evidence>
<dbReference type="PANTHER" id="PTHR24273">
    <property type="entry name" value="FI04643P-RELATED"/>
    <property type="match status" value="1"/>
</dbReference>
<comment type="caution">
    <text evidence="5">The sequence shown here is derived from an EMBL/GenBank/DDBJ whole genome shotgun (WGS) entry which is preliminary data.</text>
</comment>
<organism evidence="5 6">
    <name type="scientific">Tenacibaculum caenipelagi</name>
    <dbReference type="NCBI Taxonomy" id="1325435"/>
    <lineage>
        <taxon>Bacteria</taxon>
        <taxon>Pseudomonadati</taxon>
        <taxon>Bacteroidota</taxon>
        <taxon>Flavobacteriia</taxon>
        <taxon>Flavobacteriales</taxon>
        <taxon>Flavobacteriaceae</taxon>
        <taxon>Tenacibaculum</taxon>
    </lineage>
</organism>
<gene>
    <name evidence="5" type="ORF">DFQ07_0752</name>
</gene>
<dbReference type="InterPro" id="IPR026444">
    <property type="entry name" value="Secre_tail"/>
</dbReference>
<dbReference type="EMBL" id="SNYH01000002">
    <property type="protein sequence ID" value="TDQ28382.1"/>
    <property type="molecule type" value="Genomic_DNA"/>
</dbReference>
<feature type="chain" id="PRO_5020298996" evidence="3">
    <location>
        <begin position="20"/>
        <end position="1983"/>
    </location>
</feature>
<dbReference type="SUPFAM" id="SSF52058">
    <property type="entry name" value="L domain-like"/>
    <property type="match status" value="2"/>
</dbReference>
<evidence type="ECO:0000313" key="6">
    <source>
        <dbReference type="Proteomes" id="UP000295390"/>
    </source>
</evidence>
<dbReference type="InterPro" id="IPR003410">
    <property type="entry name" value="HYR_dom"/>
</dbReference>
<reference evidence="5 6" key="1">
    <citation type="submission" date="2019-03" db="EMBL/GenBank/DDBJ databases">
        <title>Genomic Encyclopedia of Type Strains, Phase III (KMG-III): the genomes of soil and plant-associated and newly described type strains.</title>
        <authorList>
            <person name="Whitman W."/>
        </authorList>
    </citation>
    <scope>NUCLEOTIDE SEQUENCE [LARGE SCALE GENOMIC DNA]</scope>
    <source>
        <strain evidence="5 6">CECT 8283</strain>
    </source>
</reference>
<dbReference type="PROSITE" id="PS50825">
    <property type="entry name" value="HYR"/>
    <property type="match status" value="1"/>
</dbReference>
<dbReference type="InterPro" id="IPR032179">
    <property type="entry name" value="Cry22Aa_Ig-like"/>
</dbReference>
<dbReference type="Gene3D" id="2.60.40.10">
    <property type="entry name" value="Immunoglobulins"/>
    <property type="match status" value="12"/>
</dbReference>
<evidence type="ECO:0000256" key="3">
    <source>
        <dbReference type="SAM" id="SignalP"/>
    </source>
</evidence>
<dbReference type="Gene3D" id="3.80.10.10">
    <property type="entry name" value="Ribonuclease Inhibitor"/>
    <property type="match status" value="4"/>
</dbReference>
<dbReference type="PANTHER" id="PTHR24273:SF32">
    <property type="entry name" value="HYALIN"/>
    <property type="match status" value="1"/>
</dbReference>
<dbReference type="OrthoDB" id="9813840at2"/>
<dbReference type="NCBIfam" id="TIGR04183">
    <property type="entry name" value="Por_Secre_tail"/>
    <property type="match status" value="1"/>
</dbReference>
<dbReference type="Pfam" id="PF16403">
    <property type="entry name" value="Bact_surface_Ig-like"/>
    <property type="match status" value="11"/>
</dbReference>